<protein>
    <submittedName>
        <fullName evidence="6 7">Phorbol-ester/DAG-type domain-containing protein</fullName>
    </submittedName>
</protein>
<accession>A0A0K0ENE4</accession>
<proteinExistence type="predicted"/>
<dbReference type="PANTHER" id="PTHR22738:SF10">
    <property type="entry name" value="RAS ASSOCIATION DOMAIN-CONTAINING PROTEIN 1 HOMOLOG"/>
    <property type="match status" value="1"/>
</dbReference>
<keyword evidence="5" id="KW-1185">Reference proteome</keyword>
<keyword evidence="1" id="KW-0479">Metal-binding</keyword>
<evidence type="ECO:0000259" key="4">
    <source>
        <dbReference type="PROSITE" id="PS50951"/>
    </source>
</evidence>
<dbReference type="InterPro" id="IPR033614">
    <property type="entry name" value="RASSF1-6"/>
</dbReference>
<dbReference type="Proteomes" id="UP000035681">
    <property type="component" value="Unplaced"/>
</dbReference>
<keyword evidence="2" id="KW-0862">Zinc</keyword>
<dbReference type="PROSITE" id="PS50081">
    <property type="entry name" value="ZF_DAG_PE_2"/>
    <property type="match status" value="1"/>
</dbReference>
<dbReference type="Pfam" id="PF16517">
    <property type="entry name" value="Nore1-SARAH"/>
    <property type="match status" value="1"/>
</dbReference>
<evidence type="ECO:0000256" key="2">
    <source>
        <dbReference type="ARBA" id="ARBA00022833"/>
    </source>
</evidence>
<evidence type="ECO:0000313" key="7">
    <source>
        <dbReference type="WBParaSite" id="TCONS_00012955.p1"/>
    </source>
</evidence>
<dbReference type="GO" id="GO:0046872">
    <property type="term" value="F:metal ion binding"/>
    <property type="evidence" value="ECO:0007669"/>
    <property type="project" value="UniProtKB-KW"/>
</dbReference>
<dbReference type="GO" id="GO:0007165">
    <property type="term" value="P:signal transduction"/>
    <property type="evidence" value="ECO:0007669"/>
    <property type="project" value="InterPro"/>
</dbReference>
<dbReference type="InterPro" id="IPR046349">
    <property type="entry name" value="C1-like_sf"/>
</dbReference>
<dbReference type="InterPro" id="IPR002219">
    <property type="entry name" value="PKC_DAG/PE"/>
</dbReference>
<feature type="domain" description="SARAH" evidence="4">
    <location>
        <begin position="425"/>
        <end position="472"/>
    </location>
</feature>
<sequence length="481" mass="55355">MLQANFIFHPSSYQMNGNDEDDEEYLFNDNISNSITIVEDSLNNRDNLRNNSEIKQSWFSAIRQKINQFTGMAEWLMQLGASNKNNCTNDDDDDVMSESTEITNDSDFKNGGFLEDELKIVDDNSIFPDDFDNWLDLQKELMNSTLKSSNFGDYQLQTFGPLNGLYPIGNNIKGEGHEFIPIKLYNPTWCDKCGDFIWELLLKQTVQCKYCQFTCHSKCSNLITLNCPNNKNFNNEINKLEEETAFWSMPSSNTISIDGYTNDDLINFSDCAEEIIKNDIINDMVKEPVTKNDELEIPNVETINIQVIFNFRRPINIIERANETIKLGTGSPTLLTGTITSIYVPKNTPKNVSIKSNVKITRFILLLLSKLKIADNPKKFAFYIKYDDGKMIKVDSEDSIGNVKKKVEKDGKSFDFVLQENDTGGIIWESFELPELENFLKILDLQEECQKQQLIERQRIYAFYLDMELKSRGVNLSELEK</sequence>
<evidence type="ECO:0000256" key="1">
    <source>
        <dbReference type="ARBA" id="ARBA00022723"/>
    </source>
</evidence>
<evidence type="ECO:0000313" key="5">
    <source>
        <dbReference type="Proteomes" id="UP000035681"/>
    </source>
</evidence>
<reference evidence="6" key="1">
    <citation type="submission" date="2015-08" db="UniProtKB">
        <authorList>
            <consortium name="WormBaseParasite"/>
        </authorList>
    </citation>
    <scope>IDENTIFICATION</scope>
</reference>
<dbReference type="WBParaSite" id="SSTP_0001098100.1">
    <property type="protein sequence ID" value="SSTP_0001098100.1"/>
    <property type="gene ID" value="SSTP_0001098100"/>
</dbReference>
<dbReference type="SUPFAM" id="SSF57889">
    <property type="entry name" value="Cysteine-rich domain"/>
    <property type="match status" value="1"/>
</dbReference>
<dbReference type="Gene3D" id="1.20.5.110">
    <property type="match status" value="1"/>
</dbReference>
<dbReference type="PANTHER" id="PTHR22738">
    <property type="entry name" value="RASSF"/>
    <property type="match status" value="1"/>
</dbReference>
<evidence type="ECO:0000313" key="6">
    <source>
        <dbReference type="WBParaSite" id="SSTP_0001098100.1"/>
    </source>
</evidence>
<dbReference type="STRING" id="6248.A0A0K0ENE4"/>
<dbReference type="AlphaFoldDB" id="A0A0K0ENE4"/>
<organism evidence="6">
    <name type="scientific">Strongyloides stercoralis</name>
    <name type="common">Threadworm</name>
    <dbReference type="NCBI Taxonomy" id="6248"/>
    <lineage>
        <taxon>Eukaryota</taxon>
        <taxon>Metazoa</taxon>
        <taxon>Ecdysozoa</taxon>
        <taxon>Nematoda</taxon>
        <taxon>Chromadorea</taxon>
        <taxon>Rhabditida</taxon>
        <taxon>Tylenchina</taxon>
        <taxon>Panagrolaimomorpha</taxon>
        <taxon>Strongyloidoidea</taxon>
        <taxon>Strongyloididae</taxon>
        <taxon>Strongyloides</taxon>
    </lineage>
</organism>
<dbReference type="CDD" id="cd20885">
    <property type="entry name" value="C1_RASSF1"/>
    <property type="match status" value="1"/>
</dbReference>
<dbReference type="Gene3D" id="3.10.20.90">
    <property type="entry name" value="Phosphatidylinositol 3-kinase Catalytic Subunit, Chain A, domain 1"/>
    <property type="match status" value="1"/>
</dbReference>
<evidence type="ECO:0000259" key="3">
    <source>
        <dbReference type="PROSITE" id="PS50081"/>
    </source>
</evidence>
<dbReference type="PROSITE" id="PS50951">
    <property type="entry name" value="SARAH"/>
    <property type="match status" value="1"/>
</dbReference>
<feature type="domain" description="Phorbol-ester/DAG-type" evidence="3">
    <location>
        <begin position="176"/>
        <end position="227"/>
    </location>
</feature>
<dbReference type="Gene3D" id="3.30.60.20">
    <property type="match status" value="1"/>
</dbReference>
<dbReference type="SMART" id="SM00109">
    <property type="entry name" value="C1"/>
    <property type="match status" value="1"/>
</dbReference>
<dbReference type="WBParaSite" id="TCONS_00012955.p1">
    <property type="protein sequence ID" value="TCONS_00012955.p1"/>
    <property type="gene ID" value="XLOC_008742"/>
</dbReference>
<dbReference type="Pfam" id="PF00130">
    <property type="entry name" value="C1_1"/>
    <property type="match status" value="1"/>
</dbReference>
<dbReference type="PROSITE" id="PS00479">
    <property type="entry name" value="ZF_DAG_PE_1"/>
    <property type="match status" value="1"/>
</dbReference>
<name>A0A0K0ENE4_STRER</name>
<dbReference type="InterPro" id="IPR011524">
    <property type="entry name" value="SARAH_dom"/>
</dbReference>
<dbReference type="CDD" id="cd21885">
    <property type="entry name" value="SARAH_RASSF1-like"/>
    <property type="match status" value="1"/>
</dbReference>